<name>A0ABN7T667_OIKDI</name>
<proteinExistence type="predicted"/>
<feature type="region of interest" description="Disordered" evidence="1">
    <location>
        <begin position="294"/>
        <end position="361"/>
    </location>
</feature>
<dbReference type="EMBL" id="OU015567">
    <property type="protein sequence ID" value="CAG5111065.1"/>
    <property type="molecule type" value="Genomic_DNA"/>
</dbReference>
<keyword evidence="3" id="KW-1185">Reference proteome</keyword>
<feature type="compositionally biased region" description="Basic and acidic residues" evidence="1">
    <location>
        <begin position="630"/>
        <end position="649"/>
    </location>
</feature>
<accession>A0ABN7T667</accession>
<evidence type="ECO:0000313" key="2">
    <source>
        <dbReference type="EMBL" id="CAG5111065.1"/>
    </source>
</evidence>
<feature type="region of interest" description="Disordered" evidence="1">
    <location>
        <begin position="621"/>
        <end position="663"/>
    </location>
</feature>
<protein>
    <submittedName>
        <fullName evidence="2">Oidioi.mRNA.OKI2018_I69.chr2.g5401.t1.cds</fullName>
    </submittedName>
</protein>
<evidence type="ECO:0000313" key="3">
    <source>
        <dbReference type="Proteomes" id="UP001158576"/>
    </source>
</evidence>
<reference evidence="2 3" key="1">
    <citation type="submission" date="2021-04" db="EMBL/GenBank/DDBJ databases">
        <authorList>
            <person name="Bliznina A."/>
        </authorList>
    </citation>
    <scope>NUCLEOTIDE SEQUENCE [LARGE SCALE GENOMIC DNA]</scope>
</reference>
<gene>
    <name evidence="2" type="ORF">OKIOD_LOCUS14166</name>
</gene>
<organism evidence="2 3">
    <name type="scientific">Oikopleura dioica</name>
    <name type="common">Tunicate</name>
    <dbReference type="NCBI Taxonomy" id="34765"/>
    <lineage>
        <taxon>Eukaryota</taxon>
        <taxon>Metazoa</taxon>
        <taxon>Chordata</taxon>
        <taxon>Tunicata</taxon>
        <taxon>Appendicularia</taxon>
        <taxon>Copelata</taxon>
        <taxon>Oikopleuridae</taxon>
        <taxon>Oikopleura</taxon>
    </lineage>
</organism>
<evidence type="ECO:0000256" key="1">
    <source>
        <dbReference type="SAM" id="MobiDB-lite"/>
    </source>
</evidence>
<feature type="region of interest" description="Disordered" evidence="1">
    <location>
        <begin position="481"/>
        <end position="508"/>
    </location>
</feature>
<dbReference type="Proteomes" id="UP001158576">
    <property type="component" value="Chromosome 2"/>
</dbReference>
<sequence>MSHRHIFLSDSDLKFRLQKSYHKLSILLAKIGEFELADNIKEDDISPYWLLSVYLTNIDKSIIILQIKVRDFNKRPDWLLDEIKSSSFIFGESLRYVKCKQDNLRIHILDTTNESSIFFLKTSRFETLLNSEEIYKYAIIDGSMCNAQIHQFNIKDLWVSPMSGDINAAHQTKLQIDQGDFKDLLRVIESNTSETRITGMLTNKALEASFRVKQIRSDSEHPGYTKKNRDSWFGATSIYSNASVFKLRQDRHYKATTSYRLNQIFDSRKEMQRKESEEKMNILKKIYEDFNLSKDTNKPSNSSCEDNKKAQSDATEELTGEKKCSEISTTRCGESSHDSDETMISDIPSDSGDCSDEHEDRINSAEEPLEEFCDICHHYGCIEGCDNYFKINPGFQHTDCEDVSDTDTSSESSDEDICPEICSIETCKGTCGKIKDEPSDESEKPPLARQHAVKIETTNFVRIEIPDAAFDGEVIFSSADFEAGRDSSDESSVSVQSDSDDGKQRIGPNSYFIRKNLLPSKIKEENDDFCGDKNHLCFEEKESEDEPTEADKEFINDDCVNESDLAVQNLLAAEREEKIKKDLEDIIAVAQRFKRDSSAPTAKDITNGIKKLRKRKYKRIVIEDSDSDNEPMRPAERHFTDRRALKSDEDSPAPKMKRNLMSD</sequence>